<dbReference type="AlphaFoldDB" id="A0A318SXI2"/>
<dbReference type="RefSeq" id="WP_110464025.1">
    <property type="nucleotide sequence ID" value="NZ_JAMOFZ010000002.1"/>
</dbReference>
<name>A0A318SXI2_9BURK</name>
<accession>A0A318SXI2</accession>
<evidence type="ECO:0000313" key="3">
    <source>
        <dbReference type="Proteomes" id="UP000247540"/>
    </source>
</evidence>
<keyword evidence="3" id="KW-1185">Reference proteome</keyword>
<reference evidence="2 3" key="1">
    <citation type="submission" date="2018-06" db="EMBL/GenBank/DDBJ databases">
        <title>Genomic Encyclopedia of Type Strains, Phase III (KMG-III): the genomes of soil and plant-associated and newly described type strains.</title>
        <authorList>
            <person name="Whitman W."/>
        </authorList>
    </citation>
    <scope>NUCLEOTIDE SEQUENCE [LARGE SCALE GENOMIC DNA]</scope>
    <source>
        <strain evidence="2 3">CECT 7646</strain>
    </source>
</reference>
<sequence>MKIFGQPEFWVRLRDRRMTVGRHRIDASQAQARAPRFFCAVAHDRPRPPSRSAGPLFAAAGAPPRLKDVEIGDVIAFLHAPTDKDLQPAVDALTRSSPRGSVRPRP</sequence>
<proteinExistence type="predicted"/>
<dbReference type="Proteomes" id="UP000247540">
    <property type="component" value="Unassembled WGS sequence"/>
</dbReference>
<evidence type="ECO:0000313" key="2">
    <source>
        <dbReference type="EMBL" id="PYE79717.1"/>
    </source>
</evidence>
<organism evidence="2 3">
    <name type="scientific">Xylophilus ampelinus</name>
    <dbReference type="NCBI Taxonomy" id="54067"/>
    <lineage>
        <taxon>Bacteria</taxon>
        <taxon>Pseudomonadati</taxon>
        <taxon>Pseudomonadota</taxon>
        <taxon>Betaproteobacteria</taxon>
        <taxon>Burkholderiales</taxon>
        <taxon>Xylophilus</taxon>
    </lineage>
</organism>
<feature type="compositionally biased region" description="Low complexity" evidence="1">
    <location>
        <begin position="95"/>
        <end position="106"/>
    </location>
</feature>
<gene>
    <name evidence="2" type="ORF">DFQ15_10136</name>
</gene>
<protein>
    <submittedName>
        <fullName evidence="2">Uncharacterized protein</fullName>
    </submittedName>
</protein>
<evidence type="ECO:0000256" key="1">
    <source>
        <dbReference type="SAM" id="MobiDB-lite"/>
    </source>
</evidence>
<feature type="region of interest" description="Disordered" evidence="1">
    <location>
        <begin position="86"/>
        <end position="106"/>
    </location>
</feature>
<dbReference type="EMBL" id="QJTC01000001">
    <property type="protein sequence ID" value="PYE79717.1"/>
    <property type="molecule type" value="Genomic_DNA"/>
</dbReference>
<comment type="caution">
    <text evidence="2">The sequence shown here is derived from an EMBL/GenBank/DDBJ whole genome shotgun (WGS) entry which is preliminary data.</text>
</comment>